<reference evidence="2 3" key="1">
    <citation type="submission" date="2014-07" db="EMBL/GenBank/DDBJ databases">
        <title>Biosystematic studies on Modestobacter strains isolated from extreme hyper-arid desert soil and from historic building.</title>
        <authorList>
            <person name="Bukarasam K."/>
            <person name="Bull A."/>
            <person name="Girard G."/>
            <person name="van Wezel G."/>
            <person name="Goodfellow M."/>
        </authorList>
    </citation>
    <scope>NUCLEOTIDE SEQUENCE [LARGE SCALE GENOMIC DNA]</scope>
    <source>
        <strain evidence="2 3">KNN45-2b</strain>
    </source>
</reference>
<feature type="domain" description="Methyltransferase type 11" evidence="1">
    <location>
        <begin position="30"/>
        <end position="125"/>
    </location>
</feature>
<keyword evidence="2" id="KW-0808">Transferase</keyword>
<dbReference type="SUPFAM" id="SSF53335">
    <property type="entry name" value="S-adenosyl-L-methionine-dependent methyltransferases"/>
    <property type="match status" value="1"/>
</dbReference>
<evidence type="ECO:0000313" key="3">
    <source>
        <dbReference type="Proteomes" id="UP000029713"/>
    </source>
</evidence>
<organism evidence="2 3">
    <name type="scientific">Modestobacter caceresii</name>
    <dbReference type="NCBI Taxonomy" id="1522368"/>
    <lineage>
        <taxon>Bacteria</taxon>
        <taxon>Bacillati</taxon>
        <taxon>Actinomycetota</taxon>
        <taxon>Actinomycetes</taxon>
        <taxon>Geodermatophilales</taxon>
        <taxon>Geodermatophilaceae</taxon>
        <taxon>Modestobacter</taxon>
    </lineage>
</organism>
<gene>
    <name evidence="2" type="ORF">IN07_17050</name>
</gene>
<dbReference type="STRING" id="1522368.IN07_17050"/>
<dbReference type="AlphaFoldDB" id="A0A098Y4I9"/>
<evidence type="ECO:0000259" key="1">
    <source>
        <dbReference type="Pfam" id="PF08241"/>
    </source>
</evidence>
<keyword evidence="3" id="KW-1185">Reference proteome</keyword>
<dbReference type="InterPro" id="IPR013216">
    <property type="entry name" value="Methyltransf_11"/>
</dbReference>
<accession>A0A098Y4I9</accession>
<dbReference type="InterPro" id="IPR029063">
    <property type="entry name" value="SAM-dependent_MTases_sf"/>
</dbReference>
<dbReference type="EMBL" id="JPMX01000077">
    <property type="protein sequence ID" value="KGH45409.1"/>
    <property type="molecule type" value="Genomic_DNA"/>
</dbReference>
<dbReference type="Gene3D" id="3.40.50.150">
    <property type="entry name" value="Vaccinia Virus protein VP39"/>
    <property type="match status" value="1"/>
</dbReference>
<dbReference type="OrthoDB" id="65624at2"/>
<evidence type="ECO:0000313" key="2">
    <source>
        <dbReference type="EMBL" id="KGH45409.1"/>
    </source>
</evidence>
<dbReference type="PANTHER" id="PTHR45036:SF1">
    <property type="entry name" value="METHYLTRANSFERASE LIKE 7A"/>
    <property type="match status" value="1"/>
</dbReference>
<protein>
    <submittedName>
        <fullName evidence="2">Methyltransferase type 11</fullName>
    </submittedName>
</protein>
<keyword evidence="2" id="KW-0489">Methyltransferase</keyword>
<dbReference type="Pfam" id="PF08241">
    <property type="entry name" value="Methyltransf_11"/>
    <property type="match status" value="1"/>
</dbReference>
<dbReference type="PANTHER" id="PTHR45036">
    <property type="entry name" value="METHYLTRANSFERASE LIKE 7B"/>
    <property type="match status" value="1"/>
</dbReference>
<comment type="caution">
    <text evidence="2">The sequence shown here is derived from an EMBL/GenBank/DDBJ whole genome shotgun (WGS) entry which is preliminary data.</text>
</comment>
<dbReference type="GO" id="GO:0032259">
    <property type="term" value="P:methylation"/>
    <property type="evidence" value="ECO:0007669"/>
    <property type="project" value="UniProtKB-KW"/>
</dbReference>
<dbReference type="InterPro" id="IPR052356">
    <property type="entry name" value="Thiol_S-MT"/>
</dbReference>
<sequence>MYARTAAAMERHGAAKHRQRLLADISGRVLEVGAGSGANFPHYPPAVTELVAVEPEPRLRALAEAATSGAAVPITVVDGVADRLPSPDGTFDAAVSSLVLCSVPDQATALGELRRVVRPGGRLFFWEHVRASGRAAAQAQRALDATVWPILGGGCHTARDTAATIEQAGFTIERIEHFAFPDARIPLPTKPQILGTATHT</sequence>
<proteinExistence type="predicted"/>
<dbReference type="CDD" id="cd02440">
    <property type="entry name" value="AdoMet_MTases"/>
    <property type="match status" value="1"/>
</dbReference>
<dbReference type="GO" id="GO:0008757">
    <property type="term" value="F:S-adenosylmethionine-dependent methyltransferase activity"/>
    <property type="evidence" value="ECO:0007669"/>
    <property type="project" value="InterPro"/>
</dbReference>
<dbReference type="Proteomes" id="UP000029713">
    <property type="component" value="Unassembled WGS sequence"/>
</dbReference>
<name>A0A098Y4I9_9ACTN</name>